<name>A0A838WVG1_9CORY</name>
<dbReference type="InterPro" id="IPR013762">
    <property type="entry name" value="Integrase-like_cat_sf"/>
</dbReference>
<accession>A0A838WVG1</accession>
<evidence type="ECO:0000313" key="4">
    <source>
        <dbReference type="EMBL" id="MBA4505744.1"/>
    </source>
</evidence>
<dbReference type="Proteomes" id="UP000580709">
    <property type="component" value="Unassembled WGS sequence"/>
</dbReference>
<organism evidence="4 5">
    <name type="scientific">Corynebacterium sanguinis</name>
    <dbReference type="NCBI Taxonomy" id="2594913"/>
    <lineage>
        <taxon>Bacteria</taxon>
        <taxon>Bacillati</taxon>
        <taxon>Actinomycetota</taxon>
        <taxon>Actinomycetes</taxon>
        <taxon>Mycobacteriales</taxon>
        <taxon>Corynebacteriaceae</taxon>
        <taxon>Corynebacterium</taxon>
    </lineage>
</organism>
<protein>
    <submittedName>
        <fullName evidence="4">Phage integrase N-terminal SAM-like domain-containing protein</fullName>
    </submittedName>
</protein>
<feature type="non-terminal residue" evidence="4">
    <location>
        <position position="156"/>
    </location>
</feature>
<evidence type="ECO:0000256" key="2">
    <source>
        <dbReference type="PROSITE-ProRule" id="PRU01248"/>
    </source>
</evidence>
<dbReference type="InterPro" id="IPR044068">
    <property type="entry name" value="CB"/>
</dbReference>
<dbReference type="GO" id="GO:0015074">
    <property type="term" value="P:DNA integration"/>
    <property type="evidence" value="ECO:0007669"/>
    <property type="project" value="InterPro"/>
</dbReference>
<keyword evidence="5" id="KW-1185">Reference proteome</keyword>
<keyword evidence="2" id="KW-0238">DNA-binding</keyword>
<proteinExistence type="predicted"/>
<evidence type="ECO:0000259" key="3">
    <source>
        <dbReference type="PROSITE" id="PS51900"/>
    </source>
</evidence>
<evidence type="ECO:0000256" key="1">
    <source>
        <dbReference type="ARBA" id="ARBA00023172"/>
    </source>
</evidence>
<dbReference type="GO" id="GO:0006310">
    <property type="term" value="P:DNA recombination"/>
    <property type="evidence" value="ECO:0007669"/>
    <property type="project" value="UniProtKB-KW"/>
</dbReference>
<keyword evidence="1" id="KW-0233">DNA recombination</keyword>
<dbReference type="PROSITE" id="PS51900">
    <property type="entry name" value="CB"/>
    <property type="match status" value="1"/>
</dbReference>
<dbReference type="SUPFAM" id="SSF56349">
    <property type="entry name" value="DNA breaking-rejoining enzymes"/>
    <property type="match status" value="1"/>
</dbReference>
<dbReference type="EMBL" id="JACEOR010000460">
    <property type="protein sequence ID" value="MBA4505744.1"/>
    <property type="molecule type" value="Genomic_DNA"/>
</dbReference>
<gene>
    <name evidence="4" type="ORF">H0H28_10540</name>
</gene>
<dbReference type="AlphaFoldDB" id="A0A838WVG1"/>
<evidence type="ECO:0000313" key="5">
    <source>
        <dbReference type="Proteomes" id="UP000580709"/>
    </source>
</evidence>
<dbReference type="Gene3D" id="1.10.443.10">
    <property type="entry name" value="Intergrase catalytic core"/>
    <property type="match status" value="1"/>
</dbReference>
<comment type="caution">
    <text evidence="4">The sequence shown here is derived from an EMBL/GenBank/DDBJ whole genome shotgun (WGS) entry which is preliminary data.</text>
</comment>
<dbReference type="InterPro" id="IPR011010">
    <property type="entry name" value="DNA_brk_join_enz"/>
</dbReference>
<dbReference type="GO" id="GO:0003677">
    <property type="term" value="F:DNA binding"/>
    <property type="evidence" value="ECO:0007669"/>
    <property type="project" value="UniProtKB-UniRule"/>
</dbReference>
<sequence>MTKVTETALRGWREEMQSAGRSTGTISVRLSHVRRALGEIGKPPGDVTRRDLVRWLAAGDWSPATRRSIRSSLRSFFAWWAAEHGQGESVAETLPIVAAPRSLPRPASDVDVMDAIQAAEPWVALAIEVMATCGLRRGECARLRADDVTPVGQGWT</sequence>
<reference evidence="4 5" key="1">
    <citation type="submission" date="2020-07" db="EMBL/GenBank/DDBJ databases">
        <authorList>
            <person name="Khare M."/>
        </authorList>
    </citation>
    <scope>NUCLEOTIDE SEQUENCE [LARGE SCALE GENOMIC DNA]</scope>
    <source>
        <strain evidence="4 5">P8776</strain>
    </source>
</reference>
<feature type="domain" description="Core-binding (CB)" evidence="3">
    <location>
        <begin position="3"/>
        <end position="81"/>
    </location>
</feature>